<evidence type="ECO:0000313" key="4">
    <source>
        <dbReference type="Proteomes" id="UP000324832"/>
    </source>
</evidence>
<evidence type="ECO:0000259" key="2">
    <source>
        <dbReference type="Pfam" id="PF01826"/>
    </source>
</evidence>
<accession>A0A5E4PTH4</accession>
<dbReference type="Pfam" id="PF01826">
    <property type="entry name" value="TIL"/>
    <property type="match status" value="1"/>
</dbReference>
<feature type="signal peptide" evidence="1">
    <location>
        <begin position="1"/>
        <end position="20"/>
    </location>
</feature>
<dbReference type="InterPro" id="IPR036084">
    <property type="entry name" value="Ser_inhib-like_sf"/>
</dbReference>
<keyword evidence="1" id="KW-0732">Signal</keyword>
<dbReference type="EMBL" id="FZQP02000271">
    <property type="protein sequence ID" value="VVC88251.1"/>
    <property type="molecule type" value="Genomic_DNA"/>
</dbReference>
<feature type="chain" id="PRO_5022936082" description="TIL domain-containing protein" evidence="1">
    <location>
        <begin position="21"/>
        <end position="80"/>
    </location>
</feature>
<feature type="domain" description="TIL" evidence="2">
    <location>
        <begin position="25"/>
        <end position="80"/>
    </location>
</feature>
<organism evidence="3 4">
    <name type="scientific">Leptidea sinapis</name>
    <dbReference type="NCBI Taxonomy" id="189913"/>
    <lineage>
        <taxon>Eukaryota</taxon>
        <taxon>Metazoa</taxon>
        <taxon>Ecdysozoa</taxon>
        <taxon>Arthropoda</taxon>
        <taxon>Hexapoda</taxon>
        <taxon>Insecta</taxon>
        <taxon>Pterygota</taxon>
        <taxon>Neoptera</taxon>
        <taxon>Endopterygota</taxon>
        <taxon>Lepidoptera</taxon>
        <taxon>Glossata</taxon>
        <taxon>Ditrysia</taxon>
        <taxon>Papilionoidea</taxon>
        <taxon>Pieridae</taxon>
        <taxon>Dismorphiinae</taxon>
        <taxon>Leptidea</taxon>
    </lineage>
</organism>
<gene>
    <name evidence="3" type="ORF">LSINAPIS_LOCUS1669</name>
</gene>
<dbReference type="SUPFAM" id="SSF57567">
    <property type="entry name" value="Serine protease inhibitors"/>
    <property type="match status" value="1"/>
</dbReference>
<evidence type="ECO:0000313" key="3">
    <source>
        <dbReference type="EMBL" id="VVC88251.1"/>
    </source>
</evidence>
<sequence length="80" mass="8609">MFFQLLLVYILILPGPQCDATCGGDNNATAGCGNHCGNSCSDYNALVKLCVTKCDYNSCDCKPGYVYNNGLGYCIYPDDC</sequence>
<protein>
    <recommendedName>
        <fullName evidence="2">TIL domain-containing protein</fullName>
    </recommendedName>
</protein>
<dbReference type="Gene3D" id="2.10.25.10">
    <property type="entry name" value="Laminin"/>
    <property type="match status" value="1"/>
</dbReference>
<evidence type="ECO:0000256" key="1">
    <source>
        <dbReference type="SAM" id="SignalP"/>
    </source>
</evidence>
<reference evidence="3 4" key="1">
    <citation type="submission" date="2017-07" db="EMBL/GenBank/DDBJ databases">
        <authorList>
            <person name="Talla V."/>
            <person name="Backstrom N."/>
        </authorList>
    </citation>
    <scope>NUCLEOTIDE SEQUENCE [LARGE SCALE GENOMIC DNA]</scope>
</reference>
<name>A0A5E4PTH4_9NEOP</name>
<proteinExistence type="predicted"/>
<dbReference type="AlphaFoldDB" id="A0A5E4PTH4"/>
<keyword evidence="4" id="KW-1185">Reference proteome</keyword>
<dbReference type="InterPro" id="IPR002919">
    <property type="entry name" value="TIL_dom"/>
</dbReference>
<dbReference type="Proteomes" id="UP000324832">
    <property type="component" value="Unassembled WGS sequence"/>
</dbReference>